<organism evidence="1 2">
    <name type="scientific">Roseateles violae</name>
    <dbReference type="NCBI Taxonomy" id="3058042"/>
    <lineage>
        <taxon>Bacteria</taxon>
        <taxon>Pseudomonadati</taxon>
        <taxon>Pseudomonadota</taxon>
        <taxon>Betaproteobacteria</taxon>
        <taxon>Burkholderiales</taxon>
        <taxon>Sphaerotilaceae</taxon>
        <taxon>Roseateles</taxon>
    </lineage>
</organism>
<dbReference type="CDD" id="cd05560">
    <property type="entry name" value="Xcc1710_like"/>
    <property type="match status" value="1"/>
</dbReference>
<dbReference type="PANTHER" id="PTHR21192:SF2">
    <property type="entry name" value="NADH DEHYDROGENASE [UBIQUINONE] 1 ALPHA SUBCOMPLEX ASSEMBLY FACTOR 3"/>
    <property type="match status" value="1"/>
</dbReference>
<dbReference type="Proteomes" id="UP001228044">
    <property type="component" value="Unassembled WGS sequence"/>
</dbReference>
<sequence>MKFQLDEPQGGNSISRHDGQCVWVNGQPHRQSLLVPWRGEVQTWNVKRFEELGEAHFQQILTLKPELVVFGSGAKLRFANPRLYRGLIEARIGIETMDLAAACRTYNVLASEGRAVLAALLIDDSAPAA</sequence>
<dbReference type="EMBL" id="JAUHHC010000002">
    <property type="protein sequence ID" value="MDN3919945.1"/>
    <property type="molecule type" value="Genomic_DNA"/>
</dbReference>
<dbReference type="Gene3D" id="3.40.1230.10">
    <property type="entry name" value="MTH938-like"/>
    <property type="match status" value="1"/>
</dbReference>
<comment type="caution">
    <text evidence="1">The sequence shown here is derived from an EMBL/GenBank/DDBJ whole genome shotgun (WGS) entry which is preliminary data.</text>
</comment>
<gene>
    <name evidence="1" type="ORF">QWJ38_06595</name>
</gene>
<dbReference type="InterPro" id="IPR036748">
    <property type="entry name" value="MTH938-like_sf"/>
</dbReference>
<protein>
    <submittedName>
        <fullName evidence="1">Mth938-like domain-containing protein</fullName>
    </submittedName>
</protein>
<dbReference type="SUPFAM" id="SSF64076">
    <property type="entry name" value="MTH938-like"/>
    <property type="match status" value="1"/>
</dbReference>
<evidence type="ECO:0000313" key="1">
    <source>
        <dbReference type="EMBL" id="MDN3919945.1"/>
    </source>
</evidence>
<dbReference type="Pfam" id="PF04430">
    <property type="entry name" value="DUF498"/>
    <property type="match status" value="1"/>
</dbReference>
<dbReference type="RefSeq" id="WP_290358264.1">
    <property type="nucleotide sequence ID" value="NZ_JAUHHC010000002.1"/>
</dbReference>
<dbReference type="PANTHER" id="PTHR21192">
    <property type="entry name" value="NUCLEAR PROTEIN E3-3"/>
    <property type="match status" value="1"/>
</dbReference>
<name>A0ABT8DNK2_9BURK</name>
<evidence type="ECO:0000313" key="2">
    <source>
        <dbReference type="Proteomes" id="UP001228044"/>
    </source>
</evidence>
<reference evidence="1 2" key="1">
    <citation type="submission" date="2023-06" db="EMBL/GenBank/DDBJ databases">
        <title>Pelomonas sp. PFR6 16S ribosomal RNA gene Genome sequencing and assembly.</title>
        <authorList>
            <person name="Woo H."/>
        </authorList>
    </citation>
    <scope>NUCLEOTIDE SEQUENCE [LARGE SCALE GENOMIC DNA]</scope>
    <source>
        <strain evidence="1 2">PFR6</strain>
    </source>
</reference>
<proteinExistence type="predicted"/>
<accession>A0ABT8DNK2</accession>
<keyword evidence="2" id="KW-1185">Reference proteome</keyword>
<dbReference type="InterPro" id="IPR007523">
    <property type="entry name" value="NDUFAF3/AAMDC"/>
</dbReference>